<dbReference type="EMBL" id="CAJFDH010000006">
    <property type="protein sequence ID" value="CAD5230297.1"/>
    <property type="molecule type" value="Genomic_DNA"/>
</dbReference>
<keyword evidence="2" id="KW-1133">Transmembrane helix</keyword>
<keyword evidence="2" id="KW-0812">Transmembrane</keyword>
<name>A0A811LPQ5_9BILA</name>
<dbReference type="Proteomes" id="UP000614601">
    <property type="component" value="Unassembled WGS sequence"/>
</dbReference>
<feature type="region of interest" description="Disordered" evidence="1">
    <location>
        <begin position="131"/>
        <end position="174"/>
    </location>
</feature>
<dbReference type="EMBL" id="CAJFCW020000006">
    <property type="protein sequence ID" value="CAG9127684.1"/>
    <property type="molecule type" value="Genomic_DNA"/>
</dbReference>
<proteinExistence type="predicted"/>
<keyword evidence="4" id="KW-1185">Reference proteome</keyword>
<dbReference type="AlphaFoldDB" id="A0A811LPQ5"/>
<evidence type="ECO:0000313" key="4">
    <source>
        <dbReference type="Proteomes" id="UP000614601"/>
    </source>
</evidence>
<evidence type="ECO:0000256" key="2">
    <source>
        <dbReference type="SAM" id="Phobius"/>
    </source>
</evidence>
<organism evidence="3 4">
    <name type="scientific">Bursaphelenchus okinawaensis</name>
    <dbReference type="NCBI Taxonomy" id="465554"/>
    <lineage>
        <taxon>Eukaryota</taxon>
        <taxon>Metazoa</taxon>
        <taxon>Ecdysozoa</taxon>
        <taxon>Nematoda</taxon>
        <taxon>Chromadorea</taxon>
        <taxon>Rhabditida</taxon>
        <taxon>Tylenchina</taxon>
        <taxon>Tylenchomorpha</taxon>
        <taxon>Aphelenchoidea</taxon>
        <taxon>Aphelenchoididae</taxon>
        <taxon>Bursaphelenchus</taxon>
    </lineage>
</organism>
<reference evidence="3" key="1">
    <citation type="submission" date="2020-09" db="EMBL/GenBank/DDBJ databases">
        <authorList>
            <person name="Kikuchi T."/>
        </authorList>
    </citation>
    <scope>NUCLEOTIDE SEQUENCE</scope>
    <source>
        <strain evidence="3">SH1</strain>
    </source>
</reference>
<sequence>MKESPDYRIGAFHFPHALHGICGFTFGLMIGFIIWSIYRLKKEKKQRLAFIKLVVYLREITAIAPISNPEVHGNYKTTQADNVSKTLQTLEQENKIKVPIDEVVQAASMVDEFNKTCGDTNENSVLGAVKVPDVNAPHSSSTGGFEAMSKGSSKSNKSSRTKRSSFEPLSKKEE</sequence>
<dbReference type="Proteomes" id="UP000783686">
    <property type="component" value="Unassembled WGS sequence"/>
</dbReference>
<evidence type="ECO:0000313" key="3">
    <source>
        <dbReference type="EMBL" id="CAD5230297.1"/>
    </source>
</evidence>
<protein>
    <submittedName>
        <fullName evidence="3">Uncharacterized protein</fullName>
    </submittedName>
</protein>
<accession>A0A811LPQ5</accession>
<evidence type="ECO:0000256" key="1">
    <source>
        <dbReference type="SAM" id="MobiDB-lite"/>
    </source>
</evidence>
<keyword evidence="2" id="KW-0472">Membrane</keyword>
<feature type="transmembrane region" description="Helical" evidence="2">
    <location>
        <begin position="17"/>
        <end position="38"/>
    </location>
</feature>
<comment type="caution">
    <text evidence="3">The sequence shown here is derived from an EMBL/GenBank/DDBJ whole genome shotgun (WGS) entry which is preliminary data.</text>
</comment>
<gene>
    <name evidence="3" type="ORF">BOKJ2_LOCUS14065</name>
</gene>